<feature type="signal peptide" evidence="2">
    <location>
        <begin position="1"/>
        <end position="19"/>
    </location>
</feature>
<feature type="transmembrane region" description="Helical" evidence="1">
    <location>
        <begin position="58"/>
        <end position="91"/>
    </location>
</feature>
<feature type="chain" id="PRO_5045071982" description="Cysteine and tyrosine-rich protein 1" evidence="2">
    <location>
        <begin position="20"/>
        <end position="154"/>
    </location>
</feature>
<evidence type="ECO:0008006" key="5">
    <source>
        <dbReference type="Google" id="ProtNLM"/>
    </source>
</evidence>
<keyword evidence="2" id="KW-0732">Signal</keyword>
<keyword evidence="1" id="KW-0812">Transmembrane</keyword>
<evidence type="ECO:0000313" key="3">
    <source>
        <dbReference type="EMBL" id="WAR19614.1"/>
    </source>
</evidence>
<evidence type="ECO:0000256" key="1">
    <source>
        <dbReference type="SAM" id="Phobius"/>
    </source>
</evidence>
<gene>
    <name evidence="3" type="ORF">MAR_001452</name>
</gene>
<keyword evidence="1" id="KW-1133">Transmembrane helix</keyword>
<evidence type="ECO:0000313" key="4">
    <source>
        <dbReference type="Proteomes" id="UP001164746"/>
    </source>
</evidence>
<dbReference type="Proteomes" id="UP001164746">
    <property type="component" value="Chromosome 11"/>
</dbReference>
<accession>A0ABY7FEP2</accession>
<keyword evidence="4" id="KW-1185">Reference proteome</keyword>
<keyword evidence="1" id="KW-0472">Membrane</keyword>
<sequence>MADMLYVLTLAFALPIVNVADNCKTLSLIGLTFSEYCSYGCCTDYDHVGFEKCCDSNYAVGTIVGIVVGCVIVVGIIISVIVCCVCCTWNIRGMQGQTVTTVAGGPYTRCHMGSRWDSHLTAAAIPSSAVPSNRTYGSGNYRCQQPGDAGATIL</sequence>
<proteinExistence type="predicted"/>
<evidence type="ECO:0000256" key="2">
    <source>
        <dbReference type="SAM" id="SignalP"/>
    </source>
</evidence>
<name>A0ABY7FEP2_MYAAR</name>
<protein>
    <recommendedName>
        <fullName evidence="5">Cysteine and tyrosine-rich protein 1</fullName>
    </recommendedName>
</protein>
<organism evidence="3 4">
    <name type="scientific">Mya arenaria</name>
    <name type="common">Soft-shell clam</name>
    <dbReference type="NCBI Taxonomy" id="6604"/>
    <lineage>
        <taxon>Eukaryota</taxon>
        <taxon>Metazoa</taxon>
        <taxon>Spiralia</taxon>
        <taxon>Lophotrochozoa</taxon>
        <taxon>Mollusca</taxon>
        <taxon>Bivalvia</taxon>
        <taxon>Autobranchia</taxon>
        <taxon>Heteroconchia</taxon>
        <taxon>Euheterodonta</taxon>
        <taxon>Imparidentia</taxon>
        <taxon>Neoheterodontei</taxon>
        <taxon>Myida</taxon>
        <taxon>Myoidea</taxon>
        <taxon>Myidae</taxon>
        <taxon>Mya</taxon>
    </lineage>
</organism>
<reference evidence="3" key="1">
    <citation type="submission" date="2022-11" db="EMBL/GenBank/DDBJ databases">
        <title>Centuries of genome instability and evolution in soft-shell clam transmissible cancer (bioRxiv).</title>
        <authorList>
            <person name="Hart S.F.M."/>
            <person name="Yonemitsu M.A."/>
            <person name="Giersch R.M."/>
            <person name="Beal B.F."/>
            <person name="Arriagada G."/>
            <person name="Davis B.W."/>
            <person name="Ostrander E.A."/>
            <person name="Goff S.P."/>
            <person name="Metzger M.J."/>
        </authorList>
    </citation>
    <scope>NUCLEOTIDE SEQUENCE</scope>
    <source>
        <strain evidence="3">MELC-2E11</strain>
        <tissue evidence="3">Siphon/mantle</tissue>
    </source>
</reference>
<dbReference type="EMBL" id="CP111022">
    <property type="protein sequence ID" value="WAR19614.1"/>
    <property type="molecule type" value="Genomic_DNA"/>
</dbReference>